<dbReference type="InterPro" id="IPR038396">
    <property type="entry name" value="SpoIIAA-like_sf"/>
</dbReference>
<dbReference type="Gene3D" id="3.40.50.10600">
    <property type="entry name" value="SpoIIaa-like domains"/>
    <property type="match status" value="1"/>
</dbReference>
<gene>
    <name evidence="1" type="ordered locus">Reut_B5736</name>
</gene>
<dbReference type="OrthoDB" id="555504at2"/>
<dbReference type="HOGENOM" id="CLU_137390_1_1_4"/>
<dbReference type="DNASU" id="3613511"/>
<evidence type="ECO:0008006" key="2">
    <source>
        <dbReference type="Google" id="ProtNLM"/>
    </source>
</evidence>
<dbReference type="eggNOG" id="ENOG5032Z4S">
    <property type="taxonomic scope" value="Bacteria"/>
</dbReference>
<dbReference type="KEGG" id="reu:Reut_B5736"/>
<dbReference type="InterPro" id="IPR036513">
    <property type="entry name" value="STAS_dom_sf"/>
</dbReference>
<proteinExistence type="predicted"/>
<dbReference type="SUPFAM" id="SSF52091">
    <property type="entry name" value="SpoIIaa-like"/>
    <property type="match status" value="1"/>
</dbReference>
<evidence type="ECO:0000313" key="1">
    <source>
        <dbReference type="EMBL" id="AAZ65080.1"/>
    </source>
</evidence>
<dbReference type="AlphaFoldDB" id="Q46P54"/>
<accession>Q46P54</accession>
<dbReference type="Pfam" id="PF11964">
    <property type="entry name" value="SpoIIAA-like"/>
    <property type="match status" value="1"/>
</dbReference>
<protein>
    <recommendedName>
        <fullName evidence="2">STAS/SEC14 domain-containing protein</fullName>
    </recommendedName>
</protein>
<sequence>MIEILEGFPGNVVAVRASGEVTRDDYERVLIPAVDAAMKGHDKIRVYYELGPGFTRMSAGAAWDDLKLGVAHYWHWEAVAVVTDHDWIRRAIDVFRFVVPAHVRTFPDDQAAEARDWIVSALDKPTTRPS</sequence>
<dbReference type="InterPro" id="IPR021866">
    <property type="entry name" value="SpoIIAA-like"/>
</dbReference>
<name>Q46P54_CUPPJ</name>
<reference evidence="1" key="1">
    <citation type="submission" date="2005-08" db="EMBL/GenBank/DDBJ databases">
        <title>Complete sequence of chromosome 2 of Ralstonia eutropha JMP134.</title>
        <authorList>
            <person name="Copeland A."/>
            <person name="Lucas S."/>
            <person name="Lapidus A."/>
            <person name="Barry K."/>
            <person name="Detter J.C."/>
            <person name="Glavina T."/>
            <person name="Hammon N."/>
            <person name="Israni S."/>
            <person name="Pitluck S."/>
            <person name="Goltsman E."/>
            <person name="Martinez M."/>
            <person name="Schmutz J."/>
            <person name="Larimer F."/>
            <person name="Land M."/>
            <person name="Lykidis A."/>
            <person name="Richardson P."/>
        </authorList>
    </citation>
    <scope>NUCLEOTIDE SEQUENCE [LARGE SCALE GENOMIC DNA]</scope>
    <source>
        <strain evidence="1">JMP134</strain>
    </source>
</reference>
<organism evidence="1">
    <name type="scientific">Cupriavidus pinatubonensis (strain JMP 134 / LMG 1197)</name>
    <name type="common">Cupriavidus necator (strain JMP 134)</name>
    <dbReference type="NCBI Taxonomy" id="264198"/>
    <lineage>
        <taxon>Bacteria</taxon>
        <taxon>Pseudomonadati</taxon>
        <taxon>Pseudomonadota</taxon>
        <taxon>Betaproteobacteria</taxon>
        <taxon>Burkholderiales</taxon>
        <taxon>Burkholderiaceae</taxon>
        <taxon>Cupriavidus</taxon>
    </lineage>
</organism>
<dbReference type="EMBL" id="CP000091">
    <property type="protein sequence ID" value="AAZ65080.1"/>
    <property type="molecule type" value="Genomic_DNA"/>
</dbReference>